<evidence type="ECO:0000313" key="2">
    <source>
        <dbReference type="EMBL" id="TGO43755.1"/>
    </source>
</evidence>
<feature type="region of interest" description="Disordered" evidence="1">
    <location>
        <begin position="61"/>
        <end position="81"/>
    </location>
</feature>
<dbReference type="AlphaFoldDB" id="A0A4Z1H4U9"/>
<protein>
    <submittedName>
        <fullName evidence="2">Uncharacterized protein</fullName>
    </submittedName>
</protein>
<sequence>MILLDCDIITIITTISLNLSGYFLVMATYNQPPPAHPSPRSHHEVPLAPIILHTKFSDEDYKPQRTSGEIHSDKTNKEQTNLSSSVSNSIAIQVDAQQINLVGNNCIYICRRQATQDQDFDYDPELPHIFIAKEFGDNKDELETYERLSSLQEKQHQPHNEYVLYMYT</sequence>
<proteinExistence type="predicted"/>
<dbReference type="EMBL" id="PQXN01000938">
    <property type="protein sequence ID" value="TGO43755.1"/>
    <property type="molecule type" value="Genomic_DNA"/>
</dbReference>
<keyword evidence="3" id="KW-1185">Reference proteome</keyword>
<feature type="compositionally biased region" description="Basic and acidic residues" evidence="1">
    <location>
        <begin position="61"/>
        <end position="77"/>
    </location>
</feature>
<evidence type="ECO:0000256" key="1">
    <source>
        <dbReference type="SAM" id="MobiDB-lite"/>
    </source>
</evidence>
<accession>A0A4Z1H4U9</accession>
<organism evidence="2 3">
    <name type="scientific">Botryotinia convoluta</name>
    <dbReference type="NCBI Taxonomy" id="54673"/>
    <lineage>
        <taxon>Eukaryota</taxon>
        <taxon>Fungi</taxon>
        <taxon>Dikarya</taxon>
        <taxon>Ascomycota</taxon>
        <taxon>Pezizomycotina</taxon>
        <taxon>Leotiomycetes</taxon>
        <taxon>Helotiales</taxon>
        <taxon>Sclerotiniaceae</taxon>
        <taxon>Botryotinia</taxon>
    </lineage>
</organism>
<evidence type="ECO:0000313" key="3">
    <source>
        <dbReference type="Proteomes" id="UP000297527"/>
    </source>
</evidence>
<name>A0A4Z1H4U9_9HELO</name>
<gene>
    <name evidence="2" type="ORF">BCON_0940g00010</name>
</gene>
<comment type="caution">
    <text evidence="2">The sequence shown here is derived from an EMBL/GenBank/DDBJ whole genome shotgun (WGS) entry which is preliminary data.</text>
</comment>
<dbReference type="OrthoDB" id="3487140at2759"/>
<reference evidence="2 3" key="1">
    <citation type="submission" date="2017-12" db="EMBL/GenBank/DDBJ databases">
        <title>Comparative genomics of Botrytis spp.</title>
        <authorList>
            <person name="Valero-Jimenez C.A."/>
            <person name="Tapia P."/>
            <person name="Veloso J."/>
            <person name="Silva-Moreno E."/>
            <person name="Staats M."/>
            <person name="Valdes J.H."/>
            <person name="Van Kan J.A.L."/>
        </authorList>
    </citation>
    <scope>NUCLEOTIDE SEQUENCE [LARGE SCALE GENOMIC DNA]</scope>
    <source>
        <strain evidence="2 3">MUCL11595</strain>
    </source>
</reference>
<dbReference type="Proteomes" id="UP000297527">
    <property type="component" value="Unassembled WGS sequence"/>
</dbReference>